<dbReference type="PANTHER" id="PTHR37947">
    <property type="entry name" value="BLL2462 PROTEIN"/>
    <property type="match status" value="1"/>
</dbReference>
<sequence>MESHDTWQLVSLSPLPLAALVGLVIALVLGVVFACWGVRNEVSPRRKWLMWTLRVFAGVCALFFLLEPGLRRLQVARVKSRVAVLVDRSASMSFPVEPRAGSRNEAVAGALEALMPQFQALADRYAFDVFGFDPELGATTPEQLRAQAPRANRTDLFAALRAVKAGDSGGARKLAGVILFSDGTDNADLASGLGERPKAMLAQLGVPVSTVVVGKGGLTDLSIDAVKVDDFAFVRNSISADVEVHARGFKDQAVQVVLKREGTVIATKSTTFASNDDTQTVKFTFTPDQTGRFVYTVTVPTYPEEVVAENNTRSFALKVIRDRVRVLLVAGRPTWDERFLRGVLRQDANVELISFYILRNGTDDSGVPMGLEQQELSLIPFPRDEIFQKKIDTFDVIIVLNFGHEDSSISLSQYQRDIEHYVEQGGAFAYLGGDRSFGEAQSMSINPFERVLPVSTAGQGDFNAFVAKLTEAGARHPITALGAGATSSEAAWAAFPSIPGMNLTRARADATVLLAHPTVMIDGKPAPLLTIAEQGRGRVMSISTDATWYWAFPSHAGGAPTRNYERFWSNAIRWLVRDPDLTTLSVTADPSSVEPGKPVGVVVVARLPDYQPAPGAKVSVELVDADDGRVIAQQTQETGADGTLRVEFAPPPAGAYKVNARATKDEKSLGEGSDAVAVRSVGPELADARVNATLLEEIAKATGGTFFDSLDFKATDVPLREPPLVEVGRSRDEALWDRWYWLTLLIVLLGLEWAVRRRFGYV</sequence>
<dbReference type="EMBL" id="QFQP01000011">
    <property type="protein sequence ID" value="PZR12645.1"/>
    <property type="molecule type" value="Genomic_DNA"/>
</dbReference>
<dbReference type="InterPro" id="IPR010768">
    <property type="entry name" value="GATase1-like"/>
</dbReference>
<feature type="domain" description="Putative glutamine amidotransferase" evidence="2">
    <location>
        <begin position="416"/>
        <end position="576"/>
    </location>
</feature>
<feature type="transmembrane region" description="Helical" evidence="1">
    <location>
        <begin position="15"/>
        <end position="36"/>
    </location>
</feature>
<evidence type="ECO:0000313" key="3">
    <source>
        <dbReference type="EMBL" id="PZR12645.1"/>
    </source>
</evidence>
<organism evidence="3 4">
    <name type="scientific">Archangium gephyra</name>
    <dbReference type="NCBI Taxonomy" id="48"/>
    <lineage>
        <taxon>Bacteria</taxon>
        <taxon>Pseudomonadati</taxon>
        <taxon>Myxococcota</taxon>
        <taxon>Myxococcia</taxon>
        <taxon>Myxococcales</taxon>
        <taxon>Cystobacterineae</taxon>
        <taxon>Archangiaceae</taxon>
        <taxon>Archangium</taxon>
    </lineage>
</organism>
<reference evidence="3 4" key="1">
    <citation type="submission" date="2017-08" db="EMBL/GenBank/DDBJ databases">
        <title>Infants hospitalized years apart are colonized by the same room-sourced microbial strains.</title>
        <authorList>
            <person name="Brooks B."/>
            <person name="Olm M.R."/>
            <person name="Firek B.A."/>
            <person name="Baker R."/>
            <person name="Thomas B.C."/>
            <person name="Morowitz M.J."/>
            <person name="Banfield J.F."/>
        </authorList>
    </citation>
    <scope>NUCLEOTIDE SEQUENCE [LARGE SCALE GENOMIC DNA]</scope>
    <source>
        <strain evidence="3">S2_003_000_R2_14</strain>
    </source>
</reference>
<dbReference type="InterPro" id="IPR036465">
    <property type="entry name" value="vWFA_dom_sf"/>
</dbReference>
<keyword evidence="1" id="KW-1133">Transmembrane helix</keyword>
<dbReference type="Pfam" id="PF07090">
    <property type="entry name" value="GATase1_like"/>
    <property type="match status" value="1"/>
</dbReference>
<gene>
    <name evidence="3" type="ORF">DI536_13750</name>
</gene>
<dbReference type="PANTHER" id="PTHR37947:SF1">
    <property type="entry name" value="BLL2462 PROTEIN"/>
    <property type="match status" value="1"/>
</dbReference>
<feature type="transmembrane region" description="Helical" evidence="1">
    <location>
        <begin position="48"/>
        <end position="66"/>
    </location>
</feature>
<dbReference type="Gene3D" id="3.40.50.410">
    <property type="entry name" value="von Willebrand factor, type A domain"/>
    <property type="match status" value="1"/>
</dbReference>
<comment type="caution">
    <text evidence="3">The sequence shown here is derived from an EMBL/GenBank/DDBJ whole genome shotgun (WGS) entry which is preliminary data.</text>
</comment>
<protein>
    <submittedName>
        <fullName evidence="3">Theronine dehydrogenase</fullName>
    </submittedName>
</protein>
<dbReference type="CDD" id="cd00198">
    <property type="entry name" value="vWFA"/>
    <property type="match status" value="1"/>
</dbReference>
<dbReference type="InterPro" id="IPR029062">
    <property type="entry name" value="Class_I_gatase-like"/>
</dbReference>
<keyword evidence="1" id="KW-0812">Transmembrane</keyword>
<dbReference type="Proteomes" id="UP000249061">
    <property type="component" value="Unassembled WGS sequence"/>
</dbReference>
<proteinExistence type="predicted"/>
<dbReference type="Gene3D" id="3.40.50.880">
    <property type="match status" value="1"/>
</dbReference>
<keyword evidence="1" id="KW-0472">Membrane</keyword>
<name>A0A2W5TN21_9BACT</name>
<evidence type="ECO:0000259" key="2">
    <source>
        <dbReference type="Pfam" id="PF07090"/>
    </source>
</evidence>
<dbReference type="SUPFAM" id="SSF53300">
    <property type="entry name" value="vWA-like"/>
    <property type="match status" value="1"/>
</dbReference>
<evidence type="ECO:0000256" key="1">
    <source>
        <dbReference type="SAM" id="Phobius"/>
    </source>
</evidence>
<accession>A0A2W5TN21</accession>
<dbReference type="SUPFAM" id="SSF52317">
    <property type="entry name" value="Class I glutamine amidotransferase-like"/>
    <property type="match status" value="1"/>
</dbReference>
<dbReference type="AlphaFoldDB" id="A0A2W5TN21"/>
<evidence type="ECO:0000313" key="4">
    <source>
        <dbReference type="Proteomes" id="UP000249061"/>
    </source>
</evidence>